<evidence type="ECO:0000259" key="2">
    <source>
        <dbReference type="Pfam" id="PF13439"/>
    </source>
</evidence>
<dbReference type="RefSeq" id="WP_200755066.1">
    <property type="nucleotide sequence ID" value="NZ_AP023322.1"/>
</dbReference>
<dbReference type="KEGG" id="copr:Cop2CBH44_28180"/>
<organism evidence="3 4">
    <name type="scientific">Coprobacter secundus subsp. similis</name>
    <dbReference type="NCBI Taxonomy" id="2751153"/>
    <lineage>
        <taxon>Bacteria</taxon>
        <taxon>Pseudomonadati</taxon>
        <taxon>Bacteroidota</taxon>
        <taxon>Bacteroidia</taxon>
        <taxon>Bacteroidales</taxon>
        <taxon>Barnesiellaceae</taxon>
        <taxon>Coprobacter</taxon>
    </lineage>
</organism>
<dbReference type="Pfam" id="PF13439">
    <property type="entry name" value="Glyco_transf_4"/>
    <property type="match status" value="1"/>
</dbReference>
<dbReference type="GO" id="GO:0016757">
    <property type="term" value="F:glycosyltransferase activity"/>
    <property type="evidence" value="ECO:0007669"/>
    <property type="project" value="InterPro"/>
</dbReference>
<dbReference type="InterPro" id="IPR050194">
    <property type="entry name" value="Glycosyltransferase_grp1"/>
</dbReference>
<evidence type="ECO:0000259" key="1">
    <source>
        <dbReference type="Pfam" id="PF00534"/>
    </source>
</evidence>
<sequence>MKVLLINKYFYPKGGSESVFFSTLNILKKNGIEVIPLAVNSNKNNQGRNQYFINFPELSQLKFLKKFKYIIRFFYNTEAKRKLKKLIIEEKPDVAHIHLMFNSFSISILPLLKKYNIPVVLTLHDYRLICPNSLLMDKNKHLCKKCIQKEYWKCAKYKCSKGNFIESLFLAIDMYLRTYLLPIQKYIDKFICVSNFEQNIYLKFRPDWKSKFIQIYNPIKHLESTKSIKGNYLLFFGRLSQEKGIETLINAMSNLPQYKLKIVGTGDYLEKKDNYSNITFCGYKEGKELADLISQAAYTIVPSEWYETFGLIVIESFKLGTPVISSDIGGLSELIDNKKNGFLFEAGNVLNLTDTIQYAMTIDNTSYFKMANEARLKASEFNDNKYFSELISLYKSLILEKNKNS</sequence>
<keyword evidence="3" id="KW-0808">Transferase</keyword>
<dbReference type="EMBL" id="AP023322">
    <property type="protein sequence ID" value="BCI64465.1"/>
    <property type="molecule type" value="Genomic_DNA"/>
</dbReference>
<dbReference type="SUPFAM" id="SSF53756">
    <property type="entry name" value="UDP-Glycosyltransferase/glycogen phosphorylase"/>
    <property type="match status" value="1"/>
</dbReference>
<dbReference type="InterPro" id="IPR001296">
    <property type="entry name" value="Glyco_trans_1"/>
</dbReference>
<protein>
    <submittedName>
        <fullName evidence="3">Glycosyl transferase</fullName>
    </submittedName>
</protein>
<dbReference type="PANTHER" id="PTHR45947">
    <property type="entry name" value="SULFOQUINOVOSYL TRANSFERASE SQD2"/>
    <property type="match status" value="1"/>
</dbReference>
<name>A0A7G1HXL8_9BACT</name>
<feature type="domain" description="Glycosyl transferase family 1" evidence="1">
    <location>
        <begin position="228"/>
        <end position="374"/>
    </location>
</feature>
<dbReference type="AlphaFoldDB" id="A0A7G1HXL8"/>
<accession>A0A7G1HXL8</accession>
<evidence type="ECO:0000313" key="4">
    <source>
        <dbReference type="Proteomes" id="UP000594042"/>
    </source>
</evidence>
<reference evidence="4" key="1">
    <citation type="submission" date="2020-07" db="EMBL/GenBank/DDBJ databases">
        <title>Complete genome sequencing of Coprobacter sp. strain 2CBH44.</title>
        <authorList>
            <person name="Sakamoto M."/>
            <person name="Murakami T."/>
            <person name="Mori H."/>
        </authorList>
    </citation>
    <scope>NUCLEOTIDE SEQUENCE [LARGE SCALE GENOMIC DNA]</scope>
    <source>
        <strain evidence="4">2CBH44</strain>
    </source>
</reference>
<dbReference type="CDD" id="cd03801">
    <property type="entry name" value="GT4_PimA-like"/>
    <property type="match status" value="1"/>
</dbReference>
<dbReference type="Proteomes" id="UP000594042">
    <property type="component" value="Chromosome"/>
</dbReference>
<feature type="domain" description="Glycosyltransferase subfamily 4-like N-terminal" evidence="2">
    <location>
        <begin position="14"/>
        <end position="219"/>
    </location>
</feature>
<dbReference type="Pfam" id="PF00534">
    <property type="entry name" value="Glycos_transf_1"/>
    <property type="match status" value="1"/>
</dbReference>
<evidence type="ECO:0000313" key="3">
    <source>
        <dbReference type="EMBL" id="BCI64465.1"/>
    </source>
</evidence>
<keyword evidence="4" id="KW-1185">Reference proteome</keyword>
<proteinExistence type="predicted"/>
<gene>
    <name evidence="3" type="ORF">Cop2CBH44_28180</name>
</gene>
<dbReference type="Gene3D" id="3.40.50.2000">
    <property type="entry name" value="Glycogen Phosphorylase B"/>
    <property type="match status" value="2"/>
</dbReference>
<dbReference type="PANTHER" id="PTHR45947:SF13">
    <property type="entry name" value="TRANSFERASE"/>
    <property type="match status" value="1"/>
</dbReference>
<dbReference type="InterPro" id="IPR028098">
    <property type="entry name" value="Glyco_trans_4-like_N"/>
</dbReference>